<sequence>MKTPINVTYDIVDVVETLKKVEQLLSTPDIIDILEKENIMDKLKGEDHVYTSESLLSMLTTMCARINEIQTDISLIKNTVNSIKDAIVSMPKTTPLPHIPHLF</sequence>
<protein>
    <submittedName>
        <fullName evidence="1">Uncharacterized protein</fullName>
    </submittedName>
</protein>
<dbReference type="EMBL" id="MK797984">
    <property type="protein sequence ID" value="QCG76133.1"/>
    <property type="molecule type" value="Genomic_DNA"/>
</dbReference>
<reference evidence="2" key="1">
    <citation type="journal article" date="2020" name="bioRxiv">
        <title>Integrative omics analysis of Pseudomonas aeruginosa virus PA5oct highlights the molecular complexity of jumbo phages.</title>
        <authorList>
            <person name="Lood C."/>
            <person name="Danis-Wlodarczyk K."/>
            <person name="Blasdel B.G."/>
            <person name="Jang H.B."/>
            <person name="Vandenheuvel D."/>
            <person name="Briers Y."/>
            <person name="Noben J.-P."/>
            <person name="van Noort V."/>
            <person name="Drulis-Kawa Z."/>
            <person name="Lavigne R."/>
        </authorList>
    </citation>
    <scope>NUCLEOTIDE SEQUENCE [LARGE SCALE GENOMIC DNA]</scope>
</reference>
<dbReference type="Proteomes" id="UP000316733">
    <property type="component" value="Segment"/>
</dbReference>
<name>A0A4Y5JXV4_9CAUD</name>
<evidence type="ECO:0000313" key="1">
    <source>
        <dbReference type="EMBL" id="QCG76133.1"/>
    </source>
</evidence>
<organism evidence="1 2">
    <name type="scientific">Pseudomonas phage vB_PaeM_PA5oct</name>
    <dbReference type="NCBI Taxonomy" id="2163605"/>
    <lineage>
        <taxon>Viruses</taxon>
        <taxon>Duplodnaviria</taxon>
        <taxon>Heunggongvirae</taxon>
        <taxon>Uroviricota</taxon>
        <taxon>Caudoviricetes</taxon>
        <taxon>Arenbergviridae</taxon>
        <taxon>Wroclawvirus</taxon>
        <taxon>Wroclawvirus PA5oct</taxon>
    </lineage>
</organism>
<keyword evidence="2" id="KW-1185">Reference proteome</keyword>
<gene>
    <name evidence="1" type="ORF">EST35_0252</name>
</gene>
<accession>A0A4Y5JXV4</accession>
<proteinExistence type="predicted"/>
<evidence type="ECO:0000313" key="2">
    <source>
        <dbReference type="Proteomes" id="UP000316733"/>
    </source>
</evidence>